<proteinExistence type="predicted"/>
<dbReference type="AlphaFoldDB" id="A0A5B7HAA5"/>
<accession>A0A5B7HAA5</accession>
<organism evidence="2 3">
    <name type="scientific">Portunus trituberculatus</name>
    <name type="common">Swimming crab</name>
    <name type="synonym">Neptunus trituberculatus</name>
    <dbReference type="NCBI Taxonomy" id="210409"/>
    <lineage>
        <taxon>Eukaryota</taxon>
        <taxon>Metazoa</taxon>
        <taxon>Ecdysozoa</taxon>
        <taxon>Arthropoda</taxon>
        <taxon>Crustacea</taxon>
        <taxon>Multicrustacea</taxon>
        <taxon>Malacostraca</taxon>
        <taxon>Eumalacostraca</taxon>
        <taxon>Eucarida</taxon>
        <taxon>Decapoda</taxon>
        <taxon>Pleocyemata</taxon>
        <taxon>Brachyura</taxon>
        <taxon>Eubrachyura</taxon>
        <taxon>Portunoidea</taxon>
        <taxon>Portunidae</taxon>
        <taxon>Portuninae</taxon>
        <taxon>Portunus</taxon>
    </lineage>
</organism>
<evidence type="ECO:0000313" key="3">
    <source>
        <dbReference type="Proteomes" id="UP000324222"/>
    </source>
</evidence>
<evidence type="ECO:0000313" key="2">
    <source>
        <dbReference type="EMBL" id="MPC67113.1"/>
    </source>
</evidence>
<gene>
    <name evidence="2" type="ORF">E2C01_061280</name>
</gene>
<protein>
    <submittedName>
        <fullName evidence="2">Uncharacterized protein</fullName>
    </submittedName>
</protein>
<feature type="compositionally biased region" description="Polar residues" evidence="1">
    <location>
        <begin position="1"/>
        <end position="19"/>
    </location>
</feature>
<keyword evidence="3" id="KW-1185">Reference proteome</keyword>
<feature type="compositionally biased region" description="Basic and acidic residues" evidence="1">
    <location>
        <begin position="33"/>
        <end position="49"/>
    </location>
</feature>
<name>A0A5B7HAA5_PORTR</name>
<feature type="region of interest" description="Disordered" evidence="1">
    <location>
        <begin position="1"/>
        <end position="63"/>
    </location>
</feature>
<evidence type="ECO:0000256" key="1">
    <source>
        <dbReference type="SAM" id="MobiDB-lite"/>
    </source>
</evidence>
<comment type="caution">
    <text evidence="2">The sequence shown here is derived from an EMBL/GenBank/DDBJ whole genome shotgun (WGS) entry which is preliminary data.</text>
</comment>
<sequence length="95" mass="10399">MRRRTSSQSGSRVHTSPRQSQHDLADLGGETANQRHGDSREQEGAERSRVRGKPVSFSPIMLPSPSPLLASLTTGHHAVISPKQQHINLLIRSGE</sequence>
<reference evidence="2 3" key="1">
    <citation type="submission" date="2019-05" db="EMBL/GenBank/DDBJ databases">
        <title>Another draft genome of Portunus trituberculatus and its Hox gene families provides insights of decapod evolution.</title>
        <authorList>
            <person name="Jeong J.-H."/>
            <person name="Song I."/>
            <person name="Kim S."/>
            <person name="Choi T."/>
            <person name="Kim D."/>
            <person name="Ryu S."/>
            <person name="Kim W."/>
        </authorList>
    </citation>
    <scope>NUCLEOTIDE SEQUENCE [LARGE SCALE GENOMIC DNA]</scope>
    <source>
        <tissue evidence="2">Muscle</tissue>
    </source>
</reference>
<dbReference type="Proteomes" id="UP000324222">
    <property type="component" value="Unassembled WGS sequence"/>
</dbReference>
<dbReference type="EMBL" id="VSRR010025788">
    <property type="protein sequence ID" value="MPC67113.1"/>
    <property type="molecule type" value="Genomic_DNA"/>
</dbReference>